<dbReference type="Proteomes" id="UP000694385">
    <property type="component" value="Unassembled WGS sequence"/>
</dbReference>
<evidence type="ECO:0000256" key="5">
    <source>
        <dbReference type="ARBA" id="ARBA00022777"/>
    </source>
</evidence>
<proteinExistence type="inferred from homology"/>
<dbReference type="PROSITE" id="PS51374">
    <property type="entry name" value="NDPK_LIKE"/>
    <property type="match status" value="1"/>
</dbReference>
<dbReference type="GO" id="GO:0004550">
    <property type="term" value="F:nucleoside diphosphate kinase activity"/>
    <property type="evidence" value="ECO:0007669"/>
    <property type="project" value="UniProtKB-EC"/>
</dbReference>
<evidence type="ECO:0000256" key="10">
    <source>
        <dbReference type="ARBA" id="ARBA00081831"/>
    </source>
</evidence>
<evidence type="ECO:0000256" key="4">
    <source>
        <dbReference type="ARBA" id="ARBA00022679"/>
    </source>
</evidence>
<dbReference type="InterPro" id="IPR036850">
    <property type="entry name" value="NDK-like_dom_sf"/>
</dbReference>
<accession>A0A8C5P541</accession>
<comment type="function">
    <text evidence="6">Major role in the synthesis of nucleoside triphosphates other than ATP. The ATP gamma phosphate is transferred to the NDP beta phosphate via a ping-pong mechanism, using a phosphorylated active-site intermediate. Possesses nucleoside-diphosphate kinase, serine/threonine-specific protein kinase, geranyl and farnesyl pyrophosphate kinase, histidine protein kinase and 3'-5' exonuclease activities. Involved in cell proliferation, differentiation and development, signal transduction, G protein-coupled receptor endocytosis, and gene expression. Required for neural development including neural patterning and cell fate determination. During GZMA-mediated cell death, works in concert with TREX1. NME1 nicks one strand of DNA and TREX1 removes bases from the free 3' end to enhance DNA damage and prevent DNA end reannealing and rapid repair.</text>
</comment>
<evidence type="ECO:0000256" key="8">
    <source>
        <dbReference type="ARBA" id="ARBA00071161"/>
    </source>
</evidence>
<comment type="cofactor">
    <cofactor evidence="1">
        <name>Mg(2+)</name>
        <dbReference type="ChEBI" id="CHEBI:18420"/>
    </cofactor>
</comment>
<dbReference type="PRINTS" id="PR01243">
    <property type="entry name" value="NUCDPKINASE"/>
</dbReference>
<evidence type="ECO:0000313" key="14">
    <source>
        <dbReference type="Ensembl" id="ENSJJAP00000023711.1"/>
    </source>
</evidence>
<evidence type="ECO:0000256" key="11">
    <source>
        <dbReference type="PROSITE-ProRule" id="PRU00706"/>
    </source>
</evidence>
<keyword evidence="15" id="KW-1185">Reference proteome</keyword>
<comment type="similarity">
    <text evidence="2 11 12">Belongs to the NDK family.</text>
</comment>
<evidence type="ECO:0000256" key="6">
    <source>
        <dbReference type="ARBA" id="ARBA00057130"/>
    </source>
</evidence>
<evidence type="ECO:0000259" key="13">
    <source>
        <dbReference type="SMART" id="SM00562"/>
    </source>
</evidence>
<dbReference type="InterPro" id="IPR034907">
    <property type="entry name" value="NDK-like_dom"/>
</dbReference>
<comment type="caution">
    <text evidence="11">Lacks conserved residue(s) required for the propagation of feature annotation.</text>
</comment>
<dbReference type="GO" id="GO:0006241">
    <property type="term" value="P:CTP biosynthetic process"/>
    <property type="evidence" value="ECO:0007669"/>
    <property type="project" value="InterPro"/>
</dbReference>
<dbReference type="GO" id="GO:0006228">
    <property type="term" value="P:UTP biosynthetic process"/>
    <property type="evidence" value="ECO:0007669"/>
    <property type="project" value="InterPro"/>
</dbReference>
<evidence type="ECO:0000256" key="12">
    <source>
        <dbReference type="RuleBase" id="RU004011"/>
    </source>
</evidence>
<reference evidence="14" key="2">
    <citation type="submission" date="2025-09" db="UniProtKB">
        <authorList>
            <consortium name="Ensembl"/>
        </authorList>
    </citation>
    <scope>IDENTIFICATION</scope>
</reference>
<dbReference type="Gene3D" id="3.30.70.141">
    <property type="entry name" value="Nucleoside diphosphate kinase-like domain"/>
    <property type="match status" value="1"/>
</dbReference>
<dbReference type="OMA" id="IMWASKE"/>
<dbReference type="Pfam" id="PF00334">
    <property type="entry name" value="NDK"/>
    <property type="match status" value="1"/>
</dbReference>
<evidence type="ECO:0000256" key="7">
    <source>
        <dbReference type="ARBA" id="ARBA00064693"/>
    </source>
</evidence>
<evidence type="ECO:0000256" key="2">
    <source>
        <dbReference type="ARBA" id="ARBA00008142"/>
    </source>
</evidence>
<sequence>MANLEHTFIAIKPESVQRGLVDEIIKRFEQKGFCLVAMKFLQASEDHLKQHYSDLKDRPVVAMEHHSSQ</sequence>
<dbReference type="Ensembl" id="ENSJJAT00000030289.1">
    <property type="protein sequence ID" value="ENSJJAP00000023711.1"/>
    <property type="gene ID" value="ENSJJAG00000023397.1"/>
</dbReference>
<evidence type="ECO:0000313" key="15">
    <source>
        <dbReference type="Proteomes" id="UP000694385"/>
    </source>
</evidence>
<dbReference type="AlphaFoldDB" id="A0A8C5P541"/>
<organism evidence="14 15">
    <name type="scientific">Jaculus jaculus</name>
    <name type="common">Lesser Egyptian jerboa</name>
    <dbReference type="NCBI Taxonomy" id="51337"/>
    <lineage>
        <taxon>Eukaryota</taxon>
        <taxon>Metazoa</taxon>
        <taxon>Chordata</taxon>
        <taxon>Craniata</taxon>
        <taxon>Vertebrata</taxon>
        <taxon>Euteleostomi</taxon>
        <taxon>Mammalia</taxon>
        <taxon>Eutheria</taxon>
        <taxon>Euarchontoglires</taxon>
        <taxon>Glires</taxon>
        <taxon>Rodentia</taxon>
        <taxon>Myomorpha</taxon>
        <taxon>Dipodoidea</taxon>
        <taxon>Dipodidae</taxon>
        <taxon>Dipodinae</taxon>
        <taxon>Jaculus</taxon>
    </lineage>
</organism>
<protein>
    <recommendedName>
        <fullName evidence="8">Nucleoside diphosphate kinase A</fullName>
        <ecNumber evidence="3">2.7.4.6</ecNumber>
    </recommendedName>
    <alternativeName>
        <fullName evidence="9">Metastasis inhibition factor NM23</fullName>
    </alternativeName>
    <alternativeName>
        <fullName evidence="10">Tumor metastatic process-associated protein</fullName>
    </alternativeName>
</protein>
<dbReference type="SMART" id="SM00562">
    <property type="entry name" value="NDK"/>
    <property type="match status" value="1"/>
</dbReference>
<dbReference type="FunFam" id="3.30.70.141:FF:000039">
    <property type="entry name" value="Nucleoside diphosphate kinase B"/>
    <property type="match status" value="1"/>
</dbReference>
<evidence type="ECO:0000256" key="1">
    <source>
        <dbReference type="ARBA" id="ARBA00001946"/>
    </source>
</evidence>
<feature type="domain" description="Nucleoside diphosphate kinase-like" evidence="13">
    <location>
        <begin position="4"/>
        <end position="67"/>
    </location>
</feature>
<dbReference type="SUPFAM" id="SSF54919">
    <property type="entry name" value="Nucleoside diphosphate kinase, NDK"/>
    <property type="match status" value="1"/>
</dbReference>
<dbReference type="EC" id="2.7.4.6" evidence="3"/>
<dbReference type="PANTHER" id="PTHR11349">
    <property type="entry name" value="NUCLEOSIDE DIPHOSPHATE KINASE"/>
    <property type="match status" value="1"/>
</dbReference>
<evidence type="ECO:0000256" key="3">
    <source>
        <dbReference type="ARBA" id="ARBA00012966"/>
    </source>
</evidence>
<dbReference type="GeneTree" id="ENSGT00940000161569"/>
<keyword evidence="4" id="KW-0808">Transferase</keyword>
<name>A0A8C5P541_JACJA</name>
<evidence type="ECO:0000256" key="9">
    <source>
        <dbReference type="ARBA" id="ARBA00078164"/>
    </source>
</evidence>
<keyword evidence="5" id="KW-0418">Kinase</keyword>
<comment type="subunit">
    <text evidence="7">Hexamer of two different chains: A and B (A6, A5B, A4B2, A3B3, A2B4, AB5, B6). Interacts with PRUNE1. Component of the SET complex, composed of at least ANP32A, APEX1, HMGB2, NME1, SET and TREX1. Within this complex, interacts directly with SET. Also interacts with TREX1, but only following translocation to the nucleus.</text>
</comment>
<dbReference type="GO" id="GO:0006183">
    <property type="term" value="P:GTP biosynthetic process"/>
    <property type="evidence" value="ECO:0007669"/>
    <property type="project" value="InterPro"/>
</dbReference>
<dbReference type="InterPro" id="IPR001564">
    <property type="entry name" value="Nucleoside_diP_kinase"/>
</dbReference>
<reference evidence="14" key="1">
    <citation type="submission" date="2025-08" db="UniProtKB">
        <authorList>
            <consortium name="Ensembl"/>
        </authorList>
    </citation>
    <scope>IDENTIFICATION</scope>
</reference>